<dbReference type="GO" id="GO:0005829">
    <property type="term" value="C:cytosol"/>
    <property type="evidence" value="ECO:0007669"/>
    <property type="project" value="TreeGrafter"/>
</dbReference>
<evidence type="ECO:0000256" key="3">
    <source>
        <dbReference type="ARBA" id="ARBA00022840"/>
    </source>
</evidence>
<feature type="domain" description="THIF-type NAD/FAD binding fold" evidence="6">
    <location>
        <begin position="18"/>
        <end position="244"/>
    </location>
</feature>
<proteinExistence type="predicted"/>
<evidence type="ECO:0000256" key="2">
    <source>
        <dbReference type="ARBA" id="ARBA00022741"/>
    </source>
</evidence>
<sequence>MKDKNSTLHLTDYEYQLYARHLMLPNIQTSGQKRLKKAKVLFVGAGGLASPTLLYLNAAGIGQIGIIDNDYIELSNLQRQIIYNVHMIGQTKVISAKKQLKALNPLSKIKIYEAKLTKLNQFDVIHPYDIVIDSTDNFSTRYIISDACEILNKIHIYAAVSEFEGQVSIFNYQGGPSYKDIYPLSNYNLERTCSRGGILGIVPGLVGLIQATETIKIITGIGNILNKDLLFYNSLNLSFKKIPTYRTNRYLINQTKTGLLTFNIKKILVYTANLKNMVKNRMDFIYLIDIRNEIEYKKKHLYKAINIPLNKLIKIDNLNTLKQNTINKTIIIYCNTNIKSQSASVILTRANIQHLLLCNINL</sequence>
<name>A0A8K1YUH2_9FLOR</name>
<accession>A0A8K1YUH2</accession>
<dbReference type="GO" id="GO:0005524">
    <property type="term" value="F:ATP binding"/>
    <property type="evidence" value="ECO:0007669"/>
    <property type="project" value="UniProtKB-KW"/>
</dbReference>
<dbReference type="AlphaFoldDB" id="A0A8K1YUH2"/>
<keyword evidence="7" id="KW-0934">Plastid</keyword>
<keyword evidence="1" id="KW-0808">Transferase</keyword>
<dbReference type="Gene3D" id="3.40.50.720">
    <property type="entry name" value="NAD(P)-binding Rossmann-like Domain"/>
    <property type="match status" value="1"/>
</dbReference>
<dbReference type="Gene3D" id="3.40.250.10">
    <property type="entry name" value="Rhodanese-like domain"/>
    <property type="match status" value="1"/>
</dbReference>
<dbReference type="CDD" id="cd00757">
    <property type="entry name" value="ThiF_MoeB_HesA_family"/>
    <property type="match status" value="1"/>
</dbReference>
<evidence type="ECO:0000313" key="7">
    <source>
        <dbReference type="EMBL" id="UEQ12017.1"/>
    </source>
</evidence>
<dbReference type="GO" id="GO:0004792">
    <property type="term" value="F:thiosulfate-cyanide sulfurtransferase activity"/>
    <property type="evidence" value="ECO:0007669"/>
    <property type="project" value="TreeGrafter"/>
</dbReference>
<dbReference type="EMBL" id="MK641509">
    <property type="protein sequence ID" value="UEQ12017.1"/>
    <property type="molecule type" value="Genomic_DNA"/>
</dbReference>
<reference evidence="7" key="1">
    <citation type="submission" date="2019-03" db="EMBL/GenBank/DDBJ databases">
        <title>Phycologia Chloroplast and mitochondrial genomes of Kumanoa mahlacensis.</title>
        <authorList>
            <person name="Fang K."/>
        </authorList>
    </citation>
    <scope>NUCLEOTIDE SEQUENCE</scope>
    <source>
        <strain evidence="7">SAS-FKP1701</strain>
    </source>
</reference>
<dbReference type="GO" id="GO:0008641">
    <property type="term" value="F:ubiquitin-like modifier activating enzyme activity"/>
    <property type="evidence" value="ECO:0007669"/>
    <property type="project" value="InterPro"/>
</dbReference>
<gene>
    <name evidence="7" type="primary">moeB</name>
</gene>
<dbReference type="InterPro" id="IPR036873">
    <property type="entry name" value="Rhodanese-like_dom_sf"/>
</dbReference>
<organism evidence="7">
    <name type="scientific">Kumanoa mahlacensis</name>
    <dbReference type="NCBI Taxonomy" id="1196387"/>
    <lineage>
        <taxon>Eukaryota</taxon>
        <taxon>Rhodophyta</taxon>
        <taxon>Florideophyceae</taxon>
        <taxon>Nemaliophycidae</taxon>
        <taxon>Batrachospermales</taxon>
        <taxon>Batrachospermaceae</taxon>
        <taxon>Kumanoa</taxon>
    </lineage>
</organism>
<dbReference type="InterPro" id="IPR001763">
    <property type="entry name" value="Rhodanese-like_dom"/>
</dbReference>
<evidence type="ECO:0000256" key="4">
    <source>
        <dbReference type="ARBA" id="ARBA00072792"/>
    </source>
</evidence>
<evidence type="ECO:0000259" key="5">
    <source>
        <dbReference type="Pfam" id="PF00581"/>
    </source>
</evidence>
<feature type="domain" description="Rhodanese" evidence="5">
    <location>
        <begin position="274"/>
        <end position="351"/>
    </location>
</feature>
<dbReference type="SUPFAM" id="SSF69572">
    <property type="entry name" value="Activating enzymes of the ubiquitin-like proteins"/>
    <property type="match status" value="1"/>
</dbReference>
<dbReference type="PANTHER" id="PTHR10953:SF102">
    <property type="entry name" value="ADENYLYLTRANSFERASE AND SULFURTRANSFERASE MOCS3"/>
    <property type="match status" value="1"/>
</dbReference>
<keyword evidence="7" id="KW-0150">Chloroplast</keyword>
<dbReference type="GO" id="GO:0016779">
    <property type="term" value="F:nucleotidyltransferase activity"/>
    <property type="evidence" value="ECO:0007669"/>
    <property type="project" value="TreeGrafter"/>
</dbReference>
<protein>
    <recommendedName>
        <fullName evidence="4">Probable molybdopterin-synthase adenylyltransferase</fullName>
    </recommendedName>
</protein>
<geneLocation type="chloroplast" evidence="7"/>
<dbReference type="FunFam" id="3.40.50.720:FF:000033">
    <property type="entry name" value="Adenylyltransferase and sulfurtransferase MOCS3"/>
    <property type="match status" value="1"/>
</dbReference>
<keyword evidence="2" id="KW-0547">Nucleotide-binding</keyword>
<dbReference type="InterPro" id="IPR000594">
    <property type="entry name" value="ThiF_NAD_FAD-bd"/>
</dbReference>
<dbReference type="GO" id="GO:0008146">
    <property type="term" value="F:sulfotransferase activity"/>
    <property type="evidence" value="ECO:0007669"/>
    <property type="project" value="TreeGrafter"/>
</dbReference>
<dbReference type="Pfam" id="PF00581">
    <property type="entry name" value="Rhodanese"/>
    <property type="match status" value="1"/>
</dbReference>
<dbReference type="Pfam" id="PF00899">
    <property type="entry name" value="ThiF"/>
    <property type="match status" value="1"/>
</dbReference>
<dbReference type="InterPro" id="IPR045886">
    <property type="entry name" value="ThiF/MoeB/HesA"/>
</dbReference>
<dbReference type="InterPro" id="IPR035985">
    <property type="entry name" value="Ubiquitin-activating_enz"/>
</dbReference>
<evidence type="ECO:0000256" key="1">
    <source>
        <dbReference type="ARBA" id="ARBA00022679"/>
    </source>
</evidence>
<dbReference type="CDD" id="cd00158">
    <property type="entry name" value="RHOD"/>
    <property type="match status" value="1"/>
</dbReference>
<evidence type="ECO:0000259" key="6">
    <source>
        <dbReference type="Pfam" id="PF00899"/>
    </source>
</evidence>
<dbReference type="PANTHER" id="PTHR10953">
    <property type="entry name" value="UBIQUITIN-ACTIVATING ENZYME E1"/>
    <property type="match status" value="1"/>
</dbReference>
<keyword evidence="3" id="KW-0067">ATP-binding</keyword>